<name>A0A433YEN1_9BACL</name>
<feature type="compositionally biased region" description="Polar residues" evidence="1">
    <location>
        <begin position="42"/>
        <end position="51"/>
    </location>
</feature>
<dbReference type="Proteomes" id="UP000279446">
    <property type="component" value="Unassembled WGS sequence"/>
</dbReference>
<protein>
    <recommendedName>
        <fullName evidence="2">GerMN domain-containing protein</fullName>
    </recommendedName>
</protein>
<comment type="caution">
    <text evidence="3">The sequence shown here is derived from an EMBL/GenBank/DDBJ whole genome shotgun (WGS) entry which is preliminary data.</text>
</comment>
<dbReference type="AlphaFoldDB" id="A0A433YEN1"/>
<feature type="region of interest" description="Disordered" evidence="1">
    <location>
        <begin position="25"/>
        <end position="64"/>
    </location>
</feature>
<dbReference type="InterPro" id="IPR019606">
    <property type="entry name" value="GerMN"/>
</dbReference>
<dbReference type="OrthoDB" id="1954033at2"/>
<evidence type="ECO:0000259" key="2">
    <source>
        <dbReference type="Pfam" id="PF10646"/>
    </source>
</evidence>
<sequence length="200" mass="21681">MKKIGITLILVLMMITAVGCGQKPLASSEGNEQLPDKIVNEQEPQPSAQPDSSQGSSNGGQSEQVVAPVPQVLKIKVYYTDDDIMDLKEMEQEITVEDANPNSKYSEAFKALQKVSGSGVISLWEKVILNTASFADGEVTVDIQLPDEARLGSGGESLAIDALKATFFQFEEVKKLELTVNGDKLDSLMGHVELEHPMTK</sequence>
<feature type="compositionally biased region" description="Low complexity" evidence="1">
    <location>
        <begin position="52"/>
        <end position="64"/>
    </location>
</feature>
<dbReference type="PROSITE" id="PS51257">
    <property type="entry name" value="PROKAR_LIPOPROTEIN"/>
    <property type="match status" value="1"/>
</dbReference>
<dbReference type="Pfam" id="PF10646">
    <property type="entry name" value="Germane"/>
    <property type="match status" value="1"/>
</dbReference>
<dbReference type="RefSeq" id="WP_127190750.1">
    <property type="nucleotide sequence ID" value="NZ_JAUSSS010000002.1"/>
</dbReference>
<dbReference type="EMBL" id="RZNY01000002">
    <property type="protein sequence ID" value="RUT48327.1"/>
    <property type="molecule type" value="Genomic_DNA"/>
</dbReference>
<evidence type="ECO:0000313" key="4">
    <source>
        <dbReference type="Proteomes" id="UP000279446"/>
    </source>
</evidence>
<reference evidence="3 4" key="1">
    <citation type="submission" date="2018-12" db="EMBL/GenBank/DDBJ databases">
        <authorList>
            <person name="Sun L."/>
            <person name="Chen Z."/>
        </authorList>
    </citation>
    <scope>NUCLEOTIDE SEQUENCE [LARGE SCALE GENOMIC DNA]</scope>
    <source>
        <strain evidence="3 4">DSM 15890</strain>
    </source>
</reference>
<accession>A0A433YEN1</accession>
<organism evidence="3 4">
    <name type="scientific">Paenibacillus anaericanus</name>
    <dbReference type="NCBI Taxonomy" id="170367"/>
    <lineage>
        <taxon>Bacteria</taxon>
        <taxon>Bacillati</taxon>
        <taxon>Bacillota</taxon>
        <taxon>Bacilli</taxon>
        <taxon>Bacillales</taxon>
        <taxon>Paenibacillaceae</taxon>
        <taxon>Paenibacillus</taxon>
    </lineage>
</organism>
<gene>
    <name evidence="3" type="ORF">EJP82_04180</name>
</gene>
<proteinExistence type="predicted"/>
<evidence type="ECO:0000256" key="1">
    <source>
        <dbReference type="SAM" id="MobiDB-lite"/>
    </source>
</evidence>
<feature type="domain" description="GerMN" evidence="2">
    <location>
        <begin position="76"/>
        <end position="186"/>
    </location>
</feature>
<evidence type="ECO:0000313" key="3">
    <source>
        <dbReference type="EMBL" id="RUT48327.1"/>
    </source>
</evidence>
<keyword evidence="4" id="KW-1185">Reference proteome</keyword>